<feature type="transmembrane region" description="Helical" evidence="5">
    <location>
        <begin position="96"/>
        <end position="113"/>
    </location>
</feature>
<evidence type="ECO:0000256" key="1">
    <source>
        <dbReference type="ARBA" id="ARBA00004141"/>
    </source>
</evidence>
<keyword evidence="2 5" id="KW-0812">Transmembrane</keyword>
<evidence type="ECO:0000256" key="2">
    <source>
        <dbReference type="ARBA" id="ARBA00022692"/>
    </source>
</evidence>
<accession>B1KFL4</accession>
<dbReference type="RefSeq" id="WP_012326519.1">
    <property type="nucleotide sequence ID" value="NC_010506.1"/>
</dbReference>
<dbReference type="EMBL" id="CP000961">
    <property type="protein sequence ID" value="ACA88189.1"/>
    <property type="molecule type" value="Genomic_DNA"/>
</dbReference>
<protein>
    <recommendedName>
        <fullName evidence="8">DoxX family protein</fullName>
    </recommendedName>
</protein>
<dbReference type="eggNOG" id="ENOG503352B">
    <property type="taxonomic scope" value="Bacteria"/>
</dbReference>
<name>B1KFL4_SHEWM</name>
<dbReference type="Proteomes" id="UP000002168">
    <property type="component" value="Chromosome"/>
</dbReference>
<dbReference type="Pfam" id="PF13564">
    <property type="entry name" value="DoxX_2"/>
    <property type="match status" value="1"/>
</dbReference>
<evidence type="ECO:0000256" key="5">
    <source>
        <dbReference type="SAM" id="Phobius"/>
    </source>
</evidence>
<dbReference type="InterPro" id="IPR032808">
    <property type="entry name" value="DoxX"/>
</dbReference>
<feature type="transmembrane region" description="Helical" evidence="5">
    <location>
        <begin position="71"/>
        <end position="89"/>
    </location>
</feature>
<feature type="transmembrane region" description="Helical" evidence="5">
    <location>
        <begin position="6"/>
        <end position="23"/>
    </location>
</feature>
<evidence type="ECO:0000313" key="6">
    <source>
        <dbReference type="EMBL" id="ACA88189.1"/>
    </source>
</evidence>
<feature type="transmembrane region" description="Helical" evidence="5">
    <location>
        <begin position="44"/>
        <end position="65"/>
    </location>
</feature>
<evidence type="ECO:0008006" key="8">
    <source>
        <dbReference type="Google" id="ProtNLM"/>
    </source>
</evidence>
<dbReference type="HOGENOM" id="CLU_2025791_0_0_6"/>
<keyword evidence="3 5" id="KW-1133">Transmembrane helix</keyword>
<proteinExistence type="predicted"/>
<dbReference type="AlphaFoldDB" id="B1KFL4"/>
<evidence type="ECO:0000313" key="7">
    <source>
        <dbReference type="Proteomes" id="UP000002168"/>
    </source>
</evidence>
<keyword evidence="4 5" id="KW-0472">Membrane</keyword>
<dbReference type="KEGG" id="swd:Swoo_3931"/>
<keyword evidence="7" id="KW-1185">Reference proteome</keyword>
<evidence type="ECO:0000256" key="4">
    <source>
        <dbReference type="ARBA" id="ARBA00023136"/>
    </source>
</evidence>
<reference evidence="6 7" key="1">
    <citation type="submission" date="2008-02" db="EMBL/GenBank/DDBJ databases">
        <title>Complete sequence of Shewanella woodyi ATCC 51908.</title>
        <authorList>
            <consortium name="US DOE Joint Genome Institute"/>
            <person name="Copeland A."/>
            <person name="Lucas S."/>
            <person name="Lapidus A."/>
            <person name="Glavina del Rio T."/>
            <person name="Dalin E."/>
            <person name="Tice H."/>
            <person name="Bruce D."/>
            <person name="Goodwin L."/>
            <person name="Pitluck S."/>
            <person name="Sims D."/>
            <person name="Brettin T."/>
            <person name="Detter J.C."/>
            <person name="Han C."/>
            <person name="Kuske C.R."/>
            <person name="Schmutz J."/>
            <person name="Larimer F."/>
            <person name="Land M."/>
            <person name="Hauser L."/>
            <person name="Kyrpides N."/>
            <person name="Lykidis A."/>
            <person name="Zhao J.-S."/>
            <person name="Richardson P."/>
        </authorList>
    </citation>
    <scope>NUCLEOTIDE SEQUENCE [LARGE SCALE GENOMIC DNA]</scope>
    <source>
        <strain evidence="7">ATCC 51908 / MS32</strain>
    </source>
</reference>
<organism evidence="6 7">
    <name type="scientific">Shewanella woodyi (strain ATCC 51908 / MS32)</name>
    <dbReference type="NCBI Taxonomy" id="392500"/>
    <lineage>
        <taxon>Bacteria</taxon>
        <taxon>Pseudomonadati</taxon>
        <taxon>Pseudomonadota</taxon>
        <taxon>Gammaproteobacteria</taxon>
        <taxon>Alteromonadales</taxon>
        <taxon>Shewanellaceae</taxon>
        <taxon>Shewanella</taxon>
    </lineage>
</organism>
<gene>
    <name evidence="6" type="ordered locus">Swoo_3931</name>
</gene>
<dbReference type="GO" id="GO:0016020">
    <property type="term" value="C:membrane"/>
    <property type="evidence" value="ECO:0007669"/>
    <property type="project" value="UniProtKB-SubCell"/>
</dbReference>
<comment type="subcellular location">
    <subcellularLocation>
        <location evidence="1">Membrane</location>
        <topology evidence="1">Multi-pass membrane protein</topology>
    </subcellularLocation>
</comment>
<sequence length="114" mass="12896">MSQVIATLLAIFFIFASSIKLLGWQKLIFETQLSFFLKYGLNRAMMFIVGLIELTGALLLILFLMTSLHEYQFLGAWLLGLTSLGALFFHFKFDKWTDAIPAGMTLLLSLLLVL</sequence>
<evidence type="ECO:0000256" key="3">
    <source>
        <dbReference type="ARBA" id="ARBA00022989"/>
    </source>
</evidence>